<dbReference type="FunFam" id="3.40.50.300:FF:001039">
    <property type="entry name" value="ATP-dependent RNA helicase DDX60"/>
    <property type="match status" value="1"/>
</dbReference>
<evidence type="ECO:0000256" key="4">
    <source>
        <dbReference type="ARBA" id="ARBA00022840"/>
    </source>
</evidence>
<dbReference type="Pfam" id="PF23002">
    <property type="entry name" value="PIN-like_DDX60"/>
    <property type="match status" value="1"/>
</dbReference>
<dbReference type="InterPro" id="IPR011545">
    <property type="entry name" value="DEAD/DEAH_box_helicase_dom"/>
</dbReference>
<evidence type="ECO:0000256" key="1">
    <source>
        <dbReference type="ARBA" id="ARBA00022741"/>
    </source>
</evidence>
<dbReference type="GO" id="GO:0005737">
    <property type="term" value="C:cytoplasm"/>
    <property type="evidence" value="ECO:0007669"/>
    <property type="project" value="TreeGrafter"/>
</dbReference>
<dbReference type="InterPro" id="IPR055124">
    <property type="entry name" value="PIN-like_DDX60"/>
</dbReference>
<evidence type="ECO:0000256" key="5">
    <source>
        <dbReference type="SAM" id="MobiDB-lite"/>
    </source>
</evidence>
<gene>
    <name evidence="8" type="primary">Ddx60</name>
    <name evidence="8" type="ORF">ONYCOR_R13782</name>
</gene>
<evidence type="ECO:0000259" key="7">
    <source>
        <dbReference type="PROSITE" id="PS51194"/>
    </source>
</evidence>
<reference evidence="8 9" key="1">
    <citation type="submission" date="2019-09" db="EMBL/GenBank/DDBJ databases">
        <title>Bird 10,000 Genomes (B10K) Project - Family phase.</title>
        <authorList>
            <person name="Zhang G."/>
        </authorList>
    </citation>
    <scope>NUCLEOTIDE SEQUENCE [LARGE SCALE GENOMIC DNA]</scope>
    <source>
        <strain evidence="8">B10K-DU-028-75</strain>
        <tissue evidence="8">Mixed tissue sample</tissue>
    </source>
</reference>
<dbReference type="EMBL" id="VZRK01000002">
    <property type="protein sequence ID" value="NWU74217.1"/>
    <property type="molecule type" value="Genomic_DNA"/>
</dbReference>
<dbReference type="SMART" id="SM00490">
    <property type="entry name" value="HELICc"/>
    <property type="match status" value="1"/>
</dbReference>
<feature type="non-terminal residue" evidence="8">
    <location>
        <position position="1810"/>
    </location>
</feature>
<dbReference type="GO" id="GO:0005524">
    <property type="term" value="F:ATP binding"/>
    <property type="evidence" value="ECO:0007669"/>
    <property type="project" value="UniProtKB-KW"/>
</dbReference>
<dbReference type="CDD" id="cd18025">
    <property type="entry name" value="DEXHc_DDX60"/>
    <property type="match status" value="1"/>
</dbReference>
<keyword evidence="1" id="KW-0547">Nucleotide-binding</keyword>
<name>A0A7K5Z9L5_ONYCO</name>
<dbReference type="PANTHER" id="PTHR44533">
    <property type="entry name" value="DEAD/H RNA HELICASE, PUTATIVE-RELATED"/>
    <property type="match status" value="1"/>
</dbReference>
<accession>A0A7K5Z9L5</accession>
<dbReference type="Gene3D" id="3.40.50.300">
    <property type="entry name" value="P-loop containing nucleotide triphosphate hydrolases"/>
    <property type="match status" value="2"/>
</dbReference>
<dbReference type="GO" id="GO:0016787">
    <property type="term" value="F:hydrolase activity"/>
    <property type="evidence" value="ECO:0007669"/>
    <property type="project" value="UniProtKB-KW"/>
</dbReference>
<dbReference type="SUPFAM" id="SSF52540">
    <property type="entry name" value="P-loop containing nucleoside triphosphate hydrolases"/>
    <property type="match status" value="1"/>
</dbReference>
<dbReference type="GO" id="GO:0003676">
    <property type="term" value="F:nucleic acid binding"/>
    <property type="evidence" value="ECO:0007669"/>
    <property type="project" value="InterPro"/>
</dbReference>
<evidence type="ECO:0000313" key="9">
    <source>
        <dbReference type="Proteomes" id="UP000550309"/>
    </source>
</evidence>
<dbReference type="Pfam" id="PF00270">
    <property type="entry name" value="DEAD"/>
    <property type="match status" value="1"/>
</dbReference>
<dbReference type="InterPro" id="IPR014001">
    <property type="entry name" value="Helicase_ATP-bd"/>
</dbReference>
<dbReference type="InterPro" id="IPR001650">
    <property type="entry name" value="Helicase_C-like"/>
</dbReference>
<evidence type="ECO:0000313" key="8">
    <source>
        <dbReference type="EMBL" id="NWU74217.1"/>
    </source>
</evidence>
<evidence type="ECO:0000256" key="3">
    <source>
        <dbReference type="ARBA" id="ARBA00022806"/>
    </source>
</evidence>
<dbReference type="InterPro" id="IPR052431">
    <property type="entry name" value="SKI2_subfamily_helicases"/>
</dbReference>
<dbReference type="PROSITE" id="PS51194">
    <property type="entry name" value="HELICASE_CTER"/>
    <property type="match status" value="1"/>
</dbReference>
<dbReference type="Proteomes" id="UP000550309">
    <property type="component" value="Unassembled WGS sequence"/>
</dbReference>
<feature type="region of interest" description="Disordered" evidence="5">
    <location>
        <begin position="87"/>
        <end position="109"/>
    </location>
</feature>
<dbReference type="PROSITE" id="PS51192">
    <property type="entry name" value="HELICASE_ATP_BIND_1"/>
    <property type="match status" value="1"/>
</dbReference>
<dbReference type="Pfam" id="PF26167">
    <property type="entry name" value="TPR_DDX60"/>
    <property type="match status" value="1"/>
</dbReference>
<dbReference type="GO" id="GO:0004386">
    <property type="term" value="F:helicase activity"/>
    <property type="evidence" value="ECO:0007669"/>
    <property type="project" value="UniProtKB-KW"/>
</dbReference>
<proteinExistence type="predicted"/>
<feature type="compositionally biased region" description="Basic and acidic residues" evidence="5">
    <location>
        <begin position="1"/>
        <end position="13"/>
    </location>
</feature>
<dbReference type="Pfam" id="PF26076">
    <property type="entry name" value="WHD_DDX60"/>
    <property type="match status" value="1"/>
</dbReference>
<protein>
    <submittedName>
        <fullName evidence="8">DDX60 helicase</fullName>
    </submittedName>
</protein>
<feature type="domain" description="Helicase ATP-binding" evidence="6">
    <location>
        <begin position="874"/>
        <end position="1041"/>
    </location>
</feature>
<comment type="caution">
    <text evidence="8">The sequence shown here is derived from an EMBL/GenBank/DDBJ whole genome shotgun (WGS) entry which is preliminary data.</text>
</comment>
<feature type="region of interest" description="Disordered" evidence="5">
    <location>
        <begin position="1"/>
        <end position="55"/>
    </location>
</feature>
<dbReference type="SMART" id="SM00487">
    <property type="entry name" value="DEXDc"/>
    <property type="match status" value="1"/>
</dbReference>
<evidence type="ECO:0000259" key="6">
    <source>
        <dbReference type="PROSITE" id="PS51192"/>
    </source>
</evidence>
<dbReference type="OrthoDB" id="64767at2759"/>
<dbReference type="InterPro" id="IPR027417">
    <property type="entry name" value="P-loop_NTPase"/>
</dbReference>
<evidence type="ECO:0000256" key="2">
    <source>
        <dbReference type="ARBA" id="ARBA00022801"/>
    </source>
</evidence>
<sequence length="1810" mass="209514">MDSAEGHSKKVVNEDTNGSNDDTDSVSSDSEKMGFIATKEDEDRGDTIDIDEEDKISDKMEAAVLQMLQEEVDREKEVKDIDFSSIEEVKQEASQTEDDDSRVVQRKHDSQSPEMRKCLEFLKRLRLHVWASLSKAQYVSLLKDFVESEFFVIDGDSLLLMFIDKKTQYLNFFYQIECFLQDLTEKGAKYVITFFKDAEQMFFQYPHFLFLRTALIEHLRHNTNITVHTEFSNCLSSKWEIFLKQSYPYFIIISDTGLSPHQTDFLSILIAHSLSKKINVVLASGQEYDILRVYGYHVQSVYIHRFFFQMYEQDLRCAYENLVRYKDPLMHLYQHLKVNLKSIQKKVCQDIHLLKQLWPEGSDIRRVVCVLACAVGLKIYSSMVGNTAVGANRMQSAKRRSKHLSPEEAADLCRIQCLTVTFLLHMPLSQRAQIRDMKSCWTKQVLPLLRMQQLCMHFALVQLCDTNDWKLDLTYLPDLNDDSLLINLAHYYEIEYTEGLQFQKDLGKEMENDYQFLWDTVKKLAGKESFGDAFPIRKTSQVFLEQEQTLFRVYEEEIPNIGLIPVKSDLVQDYVGDVLKDLPVLKSNDPAITSLIKYKEFNELRHWHSDRPLTEEYERVPCNADAKSKSPKERREIQKLQNFQRFYGSTLEDRPSKLIVYQEEVSENDNSAVKKAQKKHKSKAKIIAEENIKRLKAKEENKEQKQWQALYMTTVKEIKENQTAGINKLEKFLKTLKSKSVKFSIEITALSACFQVWKKHCREQGNKPKDLTKAVHVMRRIHILLEKYHDLLEEPHLQKLTKYLKSLGFENLACSLSGQTGESSKKNTSKYAIEVGSARFQLQYMDYYLLREERNDPDPRVQHFTPDTWQRELLDAVDNNESAVIVAPTSSGKTYASYYCMEKVLKTSNEGVVVYVAPTKALVNQVVGTVYSRFTKKLPDGLAMCGVFTLDYRHDVMNSQILVTVPQCLEILMLSPCCQKWTQRIQYVIFDEVHCLGGEIGAEIWEHLLITIRCPFLALSATVSNPEHLTEWLQSVKRYWQLAENTIEGSSTNSEENFTRKSKMKSKVQKKSYRVRLVLYEERYNDLEKYVCSLKGSNFIIEHCHPCAALTVNHIENYGIPSDLSLSPRESIQLYDTMAKIWQEWPRAQELDPEEFVSFKNKVVIKKADARKYEQELKKELSKWIVLGQRQKVNELLEHLKPKSVDCPEQKWKHFANFVDKLHEMDKLPAIFFIFNIHSVEGAAMTVFSKLLEKQKSVQGPDSQIEKEHVRKKLGKVTKMLTKFPEDTKRLSPQKMKDMKLLLTKKKHLEIRLKMLTAVPSGCTYADHKAVDKDTLRKIFHRLRFERRSYLQQRMALRGIGYHHASMSARQRQVVEMLFRLGYLKVVTATSSLALGINMPCKSVVFAEDSVFLDALNYRQMSGRAGRRGQDMIGNVFFYDIPLPKVERLIKSNVPQLKGQFPLTISLILRLMLFAAKADDKADARAKALSVLKHSLMSFRKERYTEILKIYFVFSLQFLIKEGYLDQECNPIGFAGLVTHLYYHEPSNFVLVSFLVKGLLHKLCQPIKGSTVFSEDVLEKLVLILANLFGRKYLPACSMKYKRKFSQSKVFLEDLPKDFADALNEYNTKVQENFAHFLLTIAKLADKEQEYKLPLSKTDFTSENWHGSELASYLMDNSKSISAISPFACLSGVVDNDLFRGDIINKAVLRSLGINETNCPLLYLNKYDNQGRRMPLNAYALDFYKHGSLIALTTDNWLNEGDAYYALKDFSLVIKTVGTSLSELCDNQNDNVLLAFKQLGENYEEKLKRI</sequence>
<dbReference type="PANTHER" id="PTHR44533:SF5">
    <property type="entry name" value="DEXD_H-BOX HELICASE 60"/>
    <property type="match status" value="1"/>
</dbReference>
<keyword evidence="3 8" id="KW-0347">Helicase</keyword>
<feature type="compositionally biased region" description="Basic and acidic residues" evidence="5">
    <location>
        <begin position="38"/>
        <end position="47"/>
    </location>
</feature>
<organism evidence="8 9">
    <name type="scientific">Onychorhynchus coronatus</name>
    <name type="common">Royal flycatcher</name>
    <dbReference type="NCBI Taxonomy" id="360224"/>
    <lineage>
        <taxon>Eukaryota</taxon>
        <taxon>Metazoa</taxon>
        <taxon>Chordata</taxon>
        <taxon>Craniata</taxon>
        <taxon>Vertebrata</taxon>
        <taxon>Euteleostomi</taxon>
        <taxon>Archelosauria</taxon>
        <taxon>Archosauria</taxon>
        <taxon>Dinosauria</taxon>
        <taxon>Saurischia</taxon>
        <taxon>Theropoda</taxon>
        <taxon>Coelurosauria</taxon>
        <taxon>Aves</taxon>
        <taxon>Neognathae</taxon>
        <taxon>Neoaves</taxon>
        <taxon>Telluraves</taxon>
        <taxon>Australaves</taxon>
        <taxon>Passeriformes</taxon>
        <taxon>Tyrannidae</taxon>
        <taxon>Onychorhynchus</taxon>
    </lineage>
</organism>
<feature type="compositionally biased region" description="Low complexity" evidence="5">
    <location>
        <begin position="15"/>
        <end position="28"/>
    </location>
</feature>
<dbReference type="InterPro" id="IPR059032">
    <property type="entry name" value="WHD_DDX60"/>
</dbReference>
<dbReference type="Pfam" id="PF00271">
    <property type="entry name" value="Helicase_C"/>
    <property type="match status" value="1"/>
</dbReference>
<feature type="non-terminal residue" evidence="8">
    <location>
        <position position="1"/>
    </location>
</feature>
<feature type="domain" description="Helicase C-terminal" evidence="7">
    <location>
        <begin position="1308"/>
        <end position="1469"/>
    </location>
</feature>
<keyword evidence="9" id="KW-1185">Reference proteome</keyword>
<keyword evidence="4" id="KW-0067">ATP-binding</keyword>
<keyword evidence="2" id="KW-0378">Hydrolase</keyword>